<protein>
    <submittedName>
        <fullName evidence="5">Uncharacterized protein</fullName>
    </submittedName>
</protein>
<dbReference type="FunFam" id="3.40.50.11320:FF:000002">
    <property type="entry name" value="Carboxypeptidase"/>
    <property type="match status" value="1"/>
</dbReference>
<evidence type="ECO:0000256" key="2">
    <source>
        <dbReference type="ARBA" id="ARBA00022729"/>
    </source>
</evidence>
<evidence type="ECO:0000256" key="3">
    <source>
        <dbReference type="ARBA" id="ARBA00023157"/>
    </source>
</evidence>
<keyword evidence="4" id="KW-0325">Glycoprotein</keyword>
<reference evidence="5 6" key="1">
    <citation type="journal article" date="2019" name="Sci. Rep.">
        <title>A high-quality genome of Eragrostis curvula grass provides insights into Poaceae evolution and supports new strategies to enhance forage quality.</title>
        <authorList>
            <person name="Carballo J."/>
            <person name="Santos B.A.C.M."/>
            <person name="Zappacosta D."/>
            <person name="Garbus I."/>
            <person name="Selva J.P."/>
            <person name="Gallo C.A."/>
            <person name="Diaz A."/>
            <person name="Albertini E."/>
            <person name="Caccamo M."/>
            <person name="Echenique V."/>
        </authorList>
    </citation>
    <scope>NUCLEOTIDE SEQUENCE [LARGE SCALE GENOMIC DNA]</scope>
    <source>
        <strain evidence="6">cv. Victoria</strain>
        <tissue evidence="5">Leaf</tissue>
    </source>
</reference>
<evidence type="ECO:0000313" key="5">
    <source>
        <dbReference type="EMBL" id="TVU18550.1"/>
    </source>
</evidence>
<gene>
    <name evidence="5" type="ORF">EJB05_34656</name>
</gene>
<dbReference type="EMBL" id="RWGY01000029">
    <property type="protein sequence ID" value="TVU18550.1"/>
    <property type="molecule type" value="Genomic_DNA"/>
</dbReference>
<evidence type="ECO:0000256" key="4">
    <source>
        <dbReference type="ARBA" id="ARBA00023180"/>
    </source>
</evidence>
<dbReference type="Gene3D" id="3.40.50.11320">
    <property type="match status" value="1"/>
</dbReference>
<dbReference type="Proteomes" id="UP000324897">
    <property type="component" value="Chromosome 7"/>
</dbReference>
<name>A0A5J9U604_9POAL</name>
<evidence type="ECO:0000256" key="1">
    <source>
        <dbReference type="ARBA" id="ARBA00009431"/>
    </source>
</evidence>
<dbReference type="InterPro" id="IPR033124">
    <property type="entry name" value="Ser_caboxypep_his_AS"/>
</dbReference>
<feature type="non-terminal residue" evidence="5">
    <location>
        <position position="1"/>
    </location>
</feature>
<dbReference type="Gramene" id="TVU18550">
    <property type="protein sequence ID" value="TVU18550"/>
    <property type="gene ID" value="EJB05_34656"/>
</dbReference>
<dbReference type="OrthoDB" id="443318at2759"/>
<dbReference type="AlphaFoldDB" id="A0A5J9U604"/>
<dbReference type="InterPro" id="IPR029058">
    <property type="entry name" value="AB_hydrolase_fold"/>
</dbReference>
<proteinExistence type="inferred from homology"/>
<dbReference type="SUPFAM" id="SSF53474">
    <property type="entry name" value="alpha/beta-Hydrolases"/>
    <property type="match status" value="1"/>
</dbReference>
<dbReference type="Pfam" id="PF00450">
    <property type="entry name" value="Peptidase_S10"/>
    <property type="match status" value="1"/>
</dbReference>
<dbReference type="GO" id="GO:0006508">
    <property type="term" value="P:proteolysis"/>
    <property type="evidence" value="ECO:0007669"/>
    <property type="project" value="InterPro"/>
</dbReference>
<comment type="similarity">
    <text evidence="1">Belongs to the peptidase S10 family.</text>
</comment>
<accession>A0A5J9U604</accession>
<keyword evidence="6" id="KW-1185">Reference proteome</keyword>
<organism evidence="5 6">
    <name type="scientific">Eragrostis curvula</name>
    <name type="common">weeping love grass</name>
    <dbReference type="NCBI Taxonomy" id="38414"/>
    <lineage>
        <taxon>Eukaryota</taxon>
        <taxon>Viridiplantae</taxon>
        <taxon>Streptophyta</taxon>
        <taxon>Embryophyta</taxon>
        <taxon>Tracheophyta</taxon>
        <taxon>Spermatophyta</taxon>
        <taxon>Magnoliopsida</taxon>
        <taxon>Liliopsida</taxon>
        <taxon>Poales</taxon>
        <taxon>Poaceae</taxon>
        <taxon>PACMAD clade</taxon>
        <taxon>Chloridoideae</taxon>
        <taxon>Eragrostideae</taxon>
        <taxon>Eragrostidinae</taxon>
        <taxon>Eragrostis</taxon>
    </lineage>
</organism>
<evidence type="ECO:0000313" key="6">
    <source>
        <dbReference type="Proteomes" id="UP000324897"/>
    </source>
</evidence>
<dbReference type="InterPro" id="IPR001563">
    <property type="entry name" value="Peptidase_S10"/>
</dbReference>
<dbReference type="GO" id="GO:0004185">
    <property type="term" value="F:serine-type carboxypeptidase activity"/>
    <property type="evidence" value="ECO:0007669"/>
    <property type="project" value="InterPro"/>
</dbReference>
<sequence length="186" mass="20842">MPLNPRKFAPTGSRTQDLKVPLTSTRYSIDALGLPTTASWYPWYDNKQVGGWSQVYKGLTLVTVRGAGHKVPLHRPRQALILFQHFLHGISMPNVPQNGTIKNDYANVDVVRAAKDDACVGFARLKKPSKPRRRCAKTILPLTGLTRKIVMWLMPLGLGEKLAHCTHNSVQRRVPMQPTVVEDQRA</sequence>
<dbReference type="PROSITE" id="PS00560">
    <property type="entry name" value="CARBOXYPEPT_SER_HIS"/>
    <property type="match status" value="1"/>
</dbReference>
<keyword evidence="2" id="KW-0732">Signal</keyword>
<keyword evidence="3" id="KW-1015">Disulfide bond</keyword>
<comment type="caution">
    <text evidence="5">The sequence shown here is derived from an EMBL/GenBank/DDBJ whole genome shotgun (WGS) entry which is preliminary data.</text>
</comment>